<accession>J9DZZ7</accession>
<evidence type="ECO:0000256" key="1">
    <source>
        <dbReference type="SAM" id="MobiDB-lite"/>
    </source>
</evidence>
<evidence type="ECO:0000313" key="2">
    <source>
        <dbReference type="EMBL" id="EJW70212.1"/>
    </source>
</evidence>
<gene>
    <name evidence="2" type="ORF">WUBG_18882</name>
</gene>
<dbReference type="EMBL" id="ADBV01023042">
    <property type="protein sequence ID" value="EJW70212.1"/>
    <property type="molecule type" value="Genomic_DNA"/>
</dbReference>
<proteinExistence type="predicted"/>
<sequence>MRISFASVVLQQHRATVETPQIIVRSTTMEECTKPKHEKSNPQKRIVAGPRVPAASRRSSSLETSLLPTNRTTTVFSVIEVNVLTPSCPPLTSHSTLLQ</sequence>
<evidence type="ECO:0000313" key="3">
    <source>
        <dbReference type="Proteomes" id="UP000004810"/>
    </source>
</evidence>
<organism evidence="2 3">
    <name type="scientific">Wuchereria bancrofti</name>
    <dbReference type="NCBI Taxonomy" id="6293"/>
    <lineage>
        <taxon>Eukaryota</taxon>
        <taxon>Metazoa</taxon>
        <taxon>Ecdysozoa</taxon>
        <taxon>Nematoda</taxon>
        <taxon>Chromadorea</taxon>
        <taxon>Rhabditida</taxon>
        <taxon>Spirurina</taxon>
        <taxon>Spiruromorpha</taxon>
        <taxon>Filarioidea</taxon>
        <taxon>Onchocercidae</taxon>
        <taxon>Wuchereria</taxon>
    </lineage>
</organism>
<feature type="region of interest" description="Disordered" evidence="1">
    <location>
        <begin position="30"/>
        <end position="65"/>
    </location>
</feature>
<protein>
    <submittedName>
        <fullName evidence="2">Uncharacterized protein</fullName>
    </submittedName>
</protein>
<reference evidence="3" key="1">
    <citation type="submission" date="2012-08" db="EMBL/GenBank/DDBJ databases">
        <title>The Genome Sequence of Wuchereria bancrofti.</title>
        <authorList>
            <person name="Nutman T.B."/>
            <person name="Fink D.L."/>
            <person name="Russ C."/>
            <person name="Young S."/>
            <person name="Zeng Q."/>
            <person name="Koehrsen M."/>
            <person name="Alvarado L."/>
            <person name="Berlin A."/>
            <person name="Chapman S.B."/>
            <person name="Chen Z."/>
            <person name="Freedman E."/>
            <person name="Gellesch M."/>
            <person name="Goldberg J."/>
            <person name="Griggs A."/>
            <person name="Gujja S."/>
            <person name="Heilman E.R."/>
            <person name="Heiman D."/>
            <person name="Hepburn T."/>
            <person name="Howarth C."/>
            <person name="Jen D."/>
            <person name="Larson L."/>
            <person name="Lewis B."/>
            <person name="Mehta T."/>
            <person name="Park D."/>
            <person name="Pearson M."/>
            <person name="Roberts A."/>
            <person name="Saif S."/>
            <person name="Shea T."/>
            <person name="Shenoy N."/>
            <person name="Sisk P."/>
            <person name="Stolte C."/>
            <person name="Sykes S."/>
            <person name="Walk T."/>
            <person name="White J."/>
            <person name="Yandava C."/>
            <person name="Haas B."/>
            <person name="Henn M.R."/>
            <person name="Nusbaum C."/>
            <person name="Birren B."/>
        </authorList>
    </citation>
    <scope>NUCLEOTIDE SEQUENCE [LARGE SCALE GENOMIC DNA]</scope>
    <source>
        <strain evidence="3">NA</strain>
    </source>
</reference>
<name>J9DZZ7_WUCBA</name>
<comment type="caution">
    <text evidence="2">The sequence shown here is derived from an EMBL/GenBank/DDBJ whole genome shotgun (WGS) entry which is preliminary data.</text>
</comment>
<dbReference type="AlphaFoldDB" id="J9DZZ7"/>
<feature type="compositionally biased region" description="Basic and acidic residues" evidence="1">
    <location>
        <begin position="31"/>
        <end position="41"/>
    </location>
</feature>
<dbReference type="Proteomes" id="UP000004810">
    <property type="component" value="Unassembled WGS sequence"/>
</dbReference>